<reference evidence="1" key="1">
    <citation type="submission" date="2022-11" db="EMBL/GenBank/DDBJ databases">
        <title>Nonomuraea corallina sp. nov., a new species of the genus Nonomuraea isolated from sea side sediment in Thai sea.</title>
        <authorList>
            <person name="Ngamcharungchit C."/>
            <person name="Matsumoto A."/>
            <person name="Suriyachadkun C."/>
            <person name="Panbangred W."/>
            <person name="Inahashi Y."/>
            <person name="Intra B."/>
        </authorList>
    </citation>
    <scope>NUCLEOTIDE SEQUENCE</scope>
    <source>
        <strain evidence="1">MCN248</strain>
    </source>
</reference>
<gene>
    <name evidence="1" type="ORF">OUY22_24750</name>
</gene>
<evidence type="ECO:0000313" key="2">
    <source>
        <dbReference type="Proteomes" id="UP001144036"/>
    </source>
</evidence>
<protein>
    <submittedName>
        <fullName evidence="1">Uncharacterized protein</fullName>
    </submittedName>
</protein>
<proteinExistence type="predicted"/>
<dbReference type="RefSeq" id="WP_270157527.1">
    <property type="nucleotide sequence ID" value="NZ_JAPNNL010000115.1"/>
</dbReference>
<comment type="caution">
    <text evidence="1">The sequence shown here is derived from an EMBL/GenBank/DDBJ whole genome shotgun (WGS) entry which is preliminary data.</text>
</comment>
<evidence type="ECO:0000313" key="1">
    <source>
        <dbReference type="EMBL" id="MDA0636634.1"/>
    </source>
</evidence>
<organism evidence="1 2">
    <name type="scientific">Nonomuraea corallina</name>
    <dbReference type="NCBI Taxonomy" id="2989783"/>
    <lineage>
        <taxon>Bacteria</taxon>
        <taxon>Bacillati</taxon>
        <taxon>Actinomycetota</taxon>
        <taxon>Actinomycetes</taxon>
        <taxon>Streptosporangiales</taxon>
        <taxon>Streptosporangiaceae</taxon>
        <taxon>Nonomuraea</taxon>
    </lineage>
</organism>
<name>A0ABT4SHM0_9ACTN</name>
<sequence length="165" mass="18750">MKGIAMTTDSAQRLRHRQAAWRGFDRITAIKTRPDSGERWWQFHYRSRCGTGCCYAGHVALAAGGKWLVHIRDHRMLIDDTPVTEADLPAVPYSLWQYMLATDDDPVHLVREVRGKRVIHVSHRAAHLIGLDPEAEHHDEGGLFESDNTRGDLERLIAQQVGPRP</sequence>
<keyword evidence="2" id="KW-1185">Reference proteome</keyword>
<dbReference type="EMBL" id="JAPNNL010000115">
    <property type="protein sequence ID" value="MDA0636634.1"/>
    <property type="molecule type" value="Genomic_DNA"/>
</dbReference>
<accession>A0ABT4SHM0</accession>
<dbReference type="Proteomes" id="UP001144036">
    <property type="component" value="Unassembled WGS sequence"/>
</dbReference>